<dbReference type="EMBL" id="RYZI01000030">
    <property type="protein sequence ID" value="RWA13304.1"/>
    <property type="molecule type" value="Genomic_DNA"/>
</dbReference>
<keyword evidence="4" id="KW-1185">Reference proteome</keyword>
<dbReference type="Pfam" id="PF00149">
    <property type="entry name" value="Metallophos"/>
    <property type="match status" value="1"/>
</dbReference>
<dbReference type="CDD" id="cd07379">
    <property type="entry name" value="MPP_239FB"/>
    <property type="match status" value="1"/>
</dbReference>
<dbReference type="PANTHER" id="PTHR12905:SF16">
    <property type="entry name" value="SER_THR PROTEIN PHOSPHATASE FAMILY PROTEIN (AFU_ORTHOLOGUE AFUA_1G06000)"/>
    <property type="match status" value="1"/>
</dbReference>
<feature type="compositionally biased region" description="Basic and acidic residues" evidence="1">
    <location>
        <begin position="274"/>
        <end position="287"/>
    </location>
</feature>
<evidence type="ECO:0000256" key="1">
    <source>
        <dbReference type="SAM" id="MobiDB-lite"/>
    </source>
</evidence>
<dbReference type="Gene3D" id="3.60.21.10">
    <property type="match status" value="1"/>
</dbReference>
<dbReference type="InterPro" id="IPR004843">
    <property type="entry name" value="Calcineurin-like_PHP"/>
</dbReference>
<dbReference type="SUPFAM" id="SSF56300">
    <property type="entry name" value="Metallo-dependent phosphatases"/>
    <property type="match status" value="1"/>
</dbReference>
<proteinExistence type="predicted"/>
<dbReference type="InterPro" id="IPR029052">
    <property type="entry name" value="Metallo-depent_PP-like"/>
</dbReference>
<feature type="region of interest" description="Disordered" evidence="1">
    <location>
        <begin position="265"/>
        <end position="301"/>
    </location>
</feature>
<dbReference type="Proteomes" id="UP000286045">
    <property type="component" value="Unassembled WGS sequence"/>
</dbReference>
<accession>A0A439DFW7</accession>
<evidence type="ECO:0000313" key="4">
    <source>
        <dbReference type="Proteomes" id="UP000286045"/>
    </source>
</evidence>
<evidence type="ECO:0000313" key="3">
    <source>
        <dbReference type="EMBL" id="RWA13304.1"/>
    </source>
</evidence>
<organism evidence="3 4">
    <name type="scientific">Xylaria grammica</name>
    <dbReference type="NCBI Taxonomy" id="363999"/>
    <lineage>
        <taxon>Eukaryota</taxon>
        <taxon>Fungi</taxon>
        <taxon>Dikarya</taxon>
        <taxon>Ascomycota</taxon>
        <taxon>Pezizomycotina</taxon>
        <taxon>Sordariomycetes</taxon>
        <taxon>Xylariomycetidae</taxon>
        <taxon>Xylariales</taxon>
        <taxon>Xylariaceae</taxon>
        <taxon>Xylaria</taxon>
    </lineage>
</organism>
<protein>
    <recommendedName>
        <fullName evidence="2">Calcineurin-like phosphoesterase domain-containing protein</fullName>
    </recommendedName>
</protein>
<name>A0A439DFW7_9PEZI</name>
<evidence type="ECO:0000259" key="2">
    <source>
        <dbReference type="Pfam" id="PF00149"/>
    </source>
</evidence>
<dbReference type="GO" id="GO:0016787">
    <property type="term" value="F:hydrolase activity"/>
    <property type="evidence" value="ECO:0007669"/>
    <property type="project" value="InterPro"/>
</dbReference>
<dbReference type="InterPro" id="IPR051693">
    <property type="entry name" value="UPF0046_metallophosphoest"/>
</dbReference>
<comment type="caution">
    <text evidence="3">The sequence shown here is derived from an EMBL/GenBank/DDBJ whole genome shotgun (WGS) entry which is preliminary data.</text>
</comment>
<dbReference type="AlphaFoldDB" id="A0A439DFW7"/>
<gene>
    <name evidence="3" type="ORF">EKO27_g1815</name>
</gene>
<dbReference type="PANTHER" id="PTHR12905">
    <property type="entry name" value="METALLOPHOSPHOESTERASE"/>
    <property type="match status" value="1"/>
</dbReference>
<reference evidence="3 4" key="1">
    <citation type="submission" date="2018-12" db="EMBL/GenBank/DDBJ databases">
        <title>Draft genome sequence of Xylaria grammica IHI A82.</title>
        <authorList>
            <person name="Buettner E."/>
            <person name="Kellner H."/>
        </authorList>
    </citation>
    <scope>NUCLEOTIDE SEQUENCE [LARGE SCALE GENOMIC DNA]</scope>
    <source>
        <strain evidence="3 4">IHI A82</strain>
    </source>
</reference>
<sequence length="446" mass="50010">MAGLMPTRRTRRTRIVCISDTHNCTVKLPKGDVLIHCGDLTNSGSISELSKQVQWLEQADFECKIVVAGNHDLTLDTEFYEAYGLYRHNQNPQVPEDCQALLTEAKTLTYLLHESRTIKLTSPSGPRTRFSVFGSPYSPAWGGAWAFQYPRNDDDNMAAKSLWEEIPLDTDIVITHGPAHTHCDESSTREASGCEILRQELWRVRPRLALCGHIHEARGAERVRWDLESKNARYAEMGRTIWQDPDPESEKNALVDLTAKGGIPLDNDGSPCLSDEKSRREWYDRQRGNSGVPGEGEDTNIAYPGVASSVLVRIRTQRGATGRRWPGDLGARRRRGPRKLNKPIVVDLELPVWEDEEMHVGTNLSSEVPRRRRSGMGGRVLAYGESDKTISRGIEATERGKSPDEALHVDRANSPAANYPSSHRLGHHIRSTYQPFGGLISMKQEQ</sequence>
<feature type="domain" description="Calcineurin-like phosphoesterase" evidence="2">
    <location>
        <begin position="14"/>
        <end position="216"/>
    </location>
</feature>